<dbReference type="Proteomes" id="UP000824094">
    <property type="component" value="Unassembled WGS sequence"/>
</dbReference>
<accession>A0A9D1MIY1</accession>
<evidence type="ECO:0000313" key="1">
    <source>
        <dbReference type="EMBL" id="HIU60888.1"/>
    </source>
</evidence>
<sequence length="82" mass="9489">MNINDYIKKKSRNNISPEEAVKKYAAMDEQSLMAELFKTAEEGRASGELTDEVIDNFYTTVSPMLSPEQSERMRELIRELKK</sequence>
<evidence type="ECO:0000313" key="2">
    <source>
        <dbReference type="Proteomes" id="UP000824094"/>
    </source>
</evidence>
<proteinExistence type="predicted"/>
<dbReference type="AlphaFoldDB" id="A0A9D1MIY1"/>
<reference evidence="1" key="2">
    <citation type="journal article" date="2021" name="PeerJ">
        <title>Extensive microbial diversity within the chicken gut microbiome revealed by metagenomics and culture.</title>
        <authorList>
            <person name="Gilroy R."/>
            <person name="Ravi A."/>
            <person name="Getino M."/>
            <person name="Pursley I."/>
            <person name="Horton D.L."/>
            <person name="Alikhan N.F."/>
            <person name="Baker D."/>
            <person name="Gharbi K."/>
            <person name="Hall N."/>
            <person name="Watson M."/>
            <person name="Adriaenssens E.M."/>
            <person name="Foster-Nyarko E."/>
            <person name="Jarju S."/>
            <person name="Secka A."/>
            <person name="Antonio M."/>
            <person name="Oren A."/>
            <person name="Chaudhuri R.R."/>
            <person name="La Ragione R."/>
            <person name="Hildebrand F."/>
            <person name="Pallen M.J."/>
        </authorList>
    </citation>
    <scope>NUCLEOTIDE SEQUENCE</scope>
    <source>
        <strain evidence="1">18911</strain>
    </source>
</reference>
<reference evidence="1" key="1">
    <citation type="submission" date="2020-10" db="EMBL/GenBank/DDBJ databases">
        <authorList>
            <person name="Gilroy R."/>
        </authorList>
    </citation>
    <scope>NUCLEOTIDE SEQUENCE</scope>
    <source>
        <strain evidence="1">18911</strain>
    </source>
</reference>
<organism evidence="1 2">
    <name type="scientific">Candidatus Stercoripulliclostridium merdigallinarum</name>
    <dbReference type="NCBI Taxonomy" id="2840951"/>
    <lineage>
        <taxon>Bacteria</taxon>
        <taxon>Bacillati</taxon>
        <taxon>Bacillota</taxon>
        <taxon>Clostridia</taxon>
        <taxon>Eubacteriales</taxon>
        <taxon>Candidatus Stercoripulliclostridium</taxon>
    </lineage>
</organism>
<dbReference type="EMBL" id="DVNF01000170">
    <property type="protein sequence ID" value="HIU60888.1"/>
    <property type="molecule type" value="Genomic_DNA"/>
</dbReference>
<comment type="caution">
    <text evidence="1">The sequence shown here is derived from an EMBL/GenBank/DDBJ whole genome shotgun (WGS) entry which is preliminary data.</text>
</comment>
<gene>
    <name evidence="1" type="ORF">IAB05_05810</name>
</gene>
<name>A0A9D1MIY1_9FIRM</name>
<protein>
    <submittedName>
        <fullName evidence="1">Uncharacterized protein</fullName>
    </submittedName>
</protein>